<dbReference type="AlphaFoldDB" id="D3BSM3"/>
<keyword evidence="1" id="KW-0812">Transmembrane</keyword>
<dbReference type="InterPro" id="IPR021837">
    <property type="entry name" value="CfaA/B/C"/>
</dbReference>
<protein>
    <submittedName>
        <fullName evidence="2">Uncharacterized protein</fullName>
    </submittedName>
</protein>
<keyword evidence="1" id="KW-1133">Transmembrane helix</keyword>
<evidence type="ECO:0000256" key="1">
    <source>
        <dbReference type="SAM" id="Phobius"/>
    </source>
</evidence>
<sequence length="213" mass="23765">MLSTSTSKLLYRSTLLLIFIGFIYTLVHELGDNPLLDLYNFIPFHQAHQCSGSPVGVGFGTMPLQCSTNITGTFFVMPLFGTSSFNLTSNLYEYCNDEIYTSTFDLTSGSTECQYNLASNSSYLVYKQDWPVKIPPNSVLYQSMFALCSSVSSYWFATNNTAVINPDGSVSTFYCNAQNHPYEINCNPHNGCRTNALYSQCELLSPYQVTCTN</sequence>
<dbReference type="Proteomes" id="UP000001396">
    <property type="component" value="Unassembled WGS sequence"/>
</dbReference>
<dbReference type="PANTHER" id="PTHR39523:SF1">
    <property type="entry name" value="TRANSMEMBRANE PROTEIN"/>
    <property type="match status" value="1"/>
</dbReference>
<dbReference type="Pfam" id="PF11912">
    <property type="entry name" value="CfaA_B_C"/>
    <property type="match status" value="1"/>
</dbReference>
<dbReference type="InParanoid" id="D3BSM3"/>
<evidence type="ECO:0000313" key="3">
    <source>
        <dbReference type="Proteomes" id="UP000001396"/>
    </source>
</evidence>
<dbReference type="PANTHER" id="PTHR39523">
    <property type="entry name" value="TRANSMEMBRANE PROTEIN"/>
    <property type="match status" value="1"/>
</dbReference>
<organism evidence="2 3">
    <name type="scientific">Heterostelium pallidum (strain ATCC 26659 / Pp 5 / PN500)</name>
    <name type="common">Cellular slime mold</name>
    <name type="synonym">Polysphondylium pallidum</name>
    <dbReference type="NCBI Taxonomy" id="670386"/>
    <lineage>
        <taxon>Eukaryota</taxon>
        <taxon>Amoebozoa</taxon>
        <taxon>Evosea</taxon>
        <taxon>Eumycetozoa</taxon>
        <taxon>Dictyostelia</taxon>
        <taxon>Acytosteliales</taxon>
        <taxon>Acytosteliaceae</taxon>
        <taxon>Heterostelium</taxon>
    </lineage>
</organism>
<gene>
    <name evidence="2" type="ORF">PPL_10992</name>
</gene>
<dbReference type="OMA" id="QYNISTH"/>
<feature type="transmembrane region" description="Helical" evidence="1">
    <location>
        <begin position="9"/>
        <end position="27"/>
    </location>
</feature>
<keyword evidence="3" id="KW-1185">Reference proteome</keyword>
<keyword evidence="1" id="KW-0472">Membrane</keyword>
<dbReference type="EMBL" id="ADBJ01000054">
    <property type="protein sequence ID" value="EFA75488.1"/>
    <property type="molecule type" value="Genomic_DNA"/>
</dbReference>
<reference evidence="2 3" key="1">
    <citation type="journal article" date="2011" name="Genome Res.">
        <title>Phylogeny-wide analysis of social amoeba genomes highlights ancient origins for complex intercellular communication.</title>
        <authorList>
            <person name="Heidel A.J."/>
            <person name="Lawal H.M."/>
            <person name="Felder M."/>
            <person name="Schilde C."/>
            <person name="Helps N.R."/>
            <person name="Tunggal B."/>
            <person name="Rivero F."/>
            <person name="John U."/>
            <person name="Schleicher M."/>
            <person name="Eichinger L."/>
            <person name="Platzer M."/>
            <person name="Noegel A.A."/>
            <person name="Schaap P."/>
            <person name="Gloeckner G."/>
        </authorList>
    </citation>
    <scope>NUCLEOTIDE SEQUENCE [LARGE SCALE GENOMIC DNA]</scope>
    <source>
        <strain evidence="3">ATCC 26659 / Pp 5 / PN500</strain>
    </source>
</reference>
<accession>D3BSM3</accession>
<evidence type="ECO:0000313" key="2">
    <source>
        <dbReference type="EMBL" id="EFA75488.1"/>
    </source>
</evidence>
<proteinExistence type="predicted"/>
<dbReference type="RefSeq" id="XP_020427622.1">
    <property type="nucleotide sequence ID" value="XM_020581752.1"/>
</dbReference>
<comment type="caution">
    <text evidence="2">The sequence shown here is derived from an EMBL/GenBank/DDBJ whole genome shotgun (WGS) entry which is preliminary data.</text>
</comment>
<dbReference type="GeneID" id="31366461"/>
<name>D3BSM3_HETP5</name>